<feature type="transmembrane region" description="Helical" evidence="16">
    <location>
        <begin position="573"/>
        <end position="596"/>
    </location>
</feature>
<dbReference type="PROSITE" id="PS50850">
    <property type="entry name" value="MFS"/>
    <property type="match status" value="1"/>
</dbReference>
<evidence type="ECO:0000256" key="13">
    <source>
        <dbReference type="ARBA" id="ARBA00080163"/>
    </source>
</evidence>
<keyword evidence="3" id="KW-0813">Transport</keyword>
<keyword evidence="6 16" id="KW-0812">Transmembrane</keyword>
<feature type="compositionally biased region" description="Gly residues" evidence="15">
    <location>
        <begin position="154"/>
        <end position="183"/>
    </location>
</feature>
<dbReference type="InterPro" id="IPR020846">
    <property type="entry name" value="MFS_dom"/>
</dbReference>
<comment type="function">
    <text evidence="11">H(+)-myo-inositol cotransporter. Can also transport related stereoisomers.</text>
</comment>
<evidence type="ECO:0000256" key="16">
    <source>
        <dbReference type="SAM" id="Phobius"/>
    </source>
</evidence>
<feature type="transmembrane region" description="Helical" evidence="16">
    <location>
        <begin position="419"/>
        <end position="437"/>
    </location>
</feature>
<dbReference type="PROSITE" id="PS00217">
    <property type="entry name" value="SUGAR_TRANSPORT_2"/>
    <property type="match status" value="1"/>
</dbReference>
<evidence type="ECO:0000256" key="6">
    <source>
        <dbReference type="ARBA" id="ARBA00022692"/>
    </source>
</evidence>
<feature type="transmembrane region" description="Helical" evidence="16">
    <location>
        <begin position="536"/>
        <end position="558"/>
    </location>
</feature>
<dbReference type="PANTHER" id="PTHR48020">
    <property type="entry name" value="PROTON MYO-INOSITOL COTRANSPORTER"/>
    <property type="match status" value="1"/>
</dbReference>
<protein>
    <recommendedName>
        <fullName evidence="12">Proton myo-inositol cotransporter</fullName>
    </recommendedName>
    <alternativeName>
        <fullName evidence="14">H(+)-myo-inositol symporter</fullName>
    </alternativeName>
    <alternativeName>
        <fullName evidence="13">Solute carrier family 2 member 13</fullName>
    </alternativeName>
</protein>
<dbReference type="Proteomes" id="UP000700334">
    <property type="component" value="Unassembled WGS sequence"/>
</dbReference>
<comment type="caution">
    <text evidence="18">The sequence shown here is derived from an EMBL/GenBank/DDBJ whole genome shotgun (WGS) entry which is preliminary data.</text>
</comment>
<dbReference type="PROSITE" id="PS00216">
    <property type="entry name" value="SUGAR_TRANSPORT_1"/>
    <property type="match status" value="1"/>
</dbReference>
<feature type="transmembrane region" description="Helical" evidence="16">
    <location>
        <begin position="773"/>
        <end position="793"/>
    </location>
</feature>
<dbReference type="InterPro" id="IPR003663">
    <property type="entry name" value="Sugar/inositol_transpt"/>
</dbReference>
<feature type="region of interest" description="Disordered" evidence="15">
    <location>
        <begin position="1"/>
        <end position="237"/>
    </location>
</feature>
<comment type="subcellular location">
    <subcellularLocation>
        <location evidence="1">Cell membrane</location>
        <topology evidence="1">Multi-pass membrane protein</topology>
    </subcellularLocation>
</comment>
<keyword evidence="7 16" id="KW-1133">Transmembrane helix</keyword>
<accession>A0A8J6DJU3</accession>
<evidence type="ECO:0000256" key="8">
    <source>
        <dbReference type="ARBA" id="ARBA00023136"/>
    </source>
</evidence>
<feature type="compositionally biased region" description="Low complexity" evidence="15">
    <location>
        <begin position="136"/>
        <end position="148"/>
    </location>
</feature>
<dbReference type="FunFam" id="1.20.1250.20:FF:000177">
    <property type="entry name" value="proton myo-inositol cotransporter isoform X1"/>
    <property type="match status" value="1"/>
</dbReference>
<feature type="transmembrane region" description="Helical" evidence="16">
    <location>
        <begin position="360"/>
        <end position="380"/>
    </location>
</feature>
<feature type="transmembrane region" description="Helical" evidence="16">
    <location>
        <begin position="290"/>
        <end position="308"/>
    </location>
</feature>
<dbReference type="GO" id="GO:0016324">
    <property type="term" value="C:apical plasma membrane"/>
    <property type="evidence" value="ECO:0007669"/>
    <property type="project" value="TreeGrafter"/>
</dbReference>
<evidence type="ECO:0000256" key="9">
    <source>
        <dbReference type="ARBA" id="ARBA00023180"/>
    </source>
</evidence>
<comment type="similarity">
    <text evidence="2">Belongs to the major facilitator superfamily. Sugar transporter (TC 2.A.1.1) family. Glucose transporter subfamily.</text>
</comment>
<dbReference type="PANTHER" id="PTHR48020:SF12">
    <property type="entry name" value="PROTON MYO-INOSITOL COTRANSPORTER"/>
    <property type="match status" value="1"/>
</dbReference>
<keyword evidence="5" id="KW-0597">Phosphoprotein</keyword>
<dbReference type="InterPro" id="IPR005829">
    <property type="entry name" value="Sugar_transporter_CS"/>
</dbReference>
<dbReference type="SUPFAM" id="SSF103473">
    <property type="entry name" value="MFS general substrate transporter"/>
    <property type="match status" value="2"/>
</dbReference>
<dbReference type="PRINTS" id="PR00171">
    <property type="entry name" value="SUGRTRNSPORT"/>
</dbReference>
<evidence type="ECO:0000256" key="11">
    <source>
        <dbReference type="ARBA" id="ARBA00056971"/>
    </source>
</evidence>
<dbReference type="NCBIfam" id="TIGR00879">
    <property type="entry name" value="SP"/>
    <property type="match status" value="1"/>
</dbReference>
<keyword evidence="9" id="KW-0325">Glycoprotein</keyword>
<dbReference type="Gene3D" id="1.20.1250.20">
    <property type="entry name" value="MFS general substrate transporter like domains"/>
    <property type="match status" value="2"/>
</dbReference>
<gene>
    <name evidence="18" type="ORF">J0S82_016990</name>
</gene>
<evidence type="ECO:0000256" key="2">
    <source>
        <dbReference type="ARBA" id="ARBA00007004"/>
    </source>
</evidence>
<dbReference type="AlphaFoldDB" id="A0A8J6DJU3"/>
<feature type="transmembrane region" description="Helical" evidence="16">
    <location>
        <begin position="799"/>
        <end position="821"/>
    </location>
</feature>
<dbReference type="InterPro" id="IPR050814">
    <property type="entry name" value="Myo-inositol_Transporter"/>
</dbReference>
<dbReference type="CDD" id="cd17360">
    <property type="entry name" value="MFS_HMIT_like"/>
    <property type="match status" value="1"/>
</dbReference>
<dbReference type="InterPro" id="IPR005828">
    <property type="entry name" value="MFS_sugar_transport-like"/>
</dbReference>
<dbReference type="InterPro" id="IPR036259">
    <property type="entry name" value="MFS_trans_sf"/>
</dbReference>
<feature type="transmembrane region" description="Helical" evidence="16">
    <location>
        <begin position="449"/>
        <end position="470"/>
    </location>
</feature>
<evidence type="ECO:0000313" key="18">
    <source>
        <dbReference type="EMBL" id="KAG8510365.1"/>
    </source>
</evidence>
<feature type="transmembrane region" description="Helical" evidence="16">
    <location>
        <begin position="732"/>
        <end position="752"/>
    </location>
</feature>
<evidence type="ECO:0000256" key="15">
    <source>
        <dbReference type="SAM" id="MobiDB-lite"/>
    </source>
</evidence>
<evidence type="ECO:0000256" key="12">
    <source>
        <dbReference type="ARBA" id="ARBA00068966"/>
    </source>
</evidence>
<keyword evidence="8 16" id="KW-0472">Membrane</keyword>
<feature type="compositionally biased region" description="Gly residues" evidence="15">
    <location>
        <begin position="1"/>
        <end position="11"/>
    </location>
</feature>
<dbReference type="GO" id="GO:0005366">
    <property type="term" value="F:myo-inositol:proton symporter activity"/>
    <property type="evidence" value="ECO:0007669"/>
    <property type="project" value="TreeGrafter"/>
</dbReference>
<evidence type="ECO:0000256" key="5">
    <source>
        <dbReference type="ARBA" id="ARBA00022553"/>
    </source>
</evidence>
<evidence type="ECO:0000259" key="17">
    <source>
        <dbReference type="PROSITE" id="PS50850"/>
    </source>
</evidence>
<evidence type="ECO:0000256" key="7">
    <source>
        <dbReference type="ARBA" id="ARBA00022989"/>
    </source>
</evidence>
<feature type="transmembrane region" description="Helical" evidence="16">
    <location>
        <begin position="386"/>
        <end position="407"/>
    </location>
</feature>
<name>A0A8J6DJU3_GALPY</name>
<evidence type="ECO:0000256" key="3">
    <source>
        <dbReference type="ARBA" id="ARBA00022448"/>
    </source>
</evidence>
<evidence type="ECO:0000256" key="14">
    <source>
        <dbReference type="ARBA" id="ARBA00081308"/>
    </source>
</evidence>
<reference evidence="18" key="1">
    <citation type="journal article" date="2021" name="Evol. Appl.">
        <title>The genome of the Pyrenean desman and the effects of bottlenecks and inbreeding on the genomic landscape of an endangered species.</title>
        <authorList>
            <person name="Escoda L."/>
            <person name="Castresana J."/>
        </authorList>
    </citation>
    <scope>NUCLEOTIDE SEQUENCE</scope>
    <source>
        <strain evidence="18">IBE-C5619</strain>
    </source>
</reference>
<organism evidence="18 19">
    <name type="scientific">Galemys pyrenaicus</name>
    <name type="common">Iberian desman</name>
    <name type="synonym">Pyrenean desman</name>
    <dbReference type="NCBI Taxonomy" id="202257"/>
    <lineage>
        <taxon>Eukaryota</taxon>
        <taxon>Metazoa</taxon>
        <taxon>Chordata</taxon>
        <taxon>Craniata</taxon>
        <taxon>Vertebrata</taxon>
        <taxon>Euteleostomi</taxon>
        <taxon>Mammalia</taxon>
        <taxon>Eutheria</taxon>
        <taxon>Laurasiatheria</taxon>
        <taxon>Eulipotyphla</taxon>
        <taxon>Talpidae</taxon>
        <taxon>Galemys</taxon>
    </lineage>
</organism>
<feature type="transmembrane region" description="Helical" evidence="16">
    <location>
        <begin position="608"/>
        <end position="627"/>
    </location>
</feature>
<dbReference type="Pfam" id="PF00083">
    <property type="entry name" value="Sugar_tr"/>
    <property type="match status" value="2"/>
</dbReference>
<evidence type="ECO:0000256" key="4">
    <source>
        <dbReference type="ARBA" id="ARBA00022475"/>
    </source>
</evidence>
<dbReference type="FunFam" id="1.20.1250.20:FF:000105">
    <property type="entry name" value="proton myo-inositol cotransporter isoform X1"/>
    <property type="match status" value="1"/>
</dbReference>
<sequence length="875" mass="91455">PGTGAGRGGAGRASPTSPVVRLRPGPWPSLRCPGQTPCRMPGSRAEAPGHRPHSSPRPRPGPSHRRDTSRVGPPREPPRPEPGVGGPDTAQSGAEPRPSPAHRPRPEGRGLSHRLPPTGERSTRNPTPAPCAPENGVIPGPVRGRPPGSAHGLGPRGAGRGLAGRGGGSRGGAGLGPARGRGPGRPSDWLPRGGGARAAGPPGHVTAPQPSPRRAEPGGAAALPRRRRGRPARAPMARAEYTLRSLGALAGERRRPEADAGGAAGERSLLAGAELERAARRRFQQAETPACVYVAAACSALGGFLFGYDTGVVAGALLPLRRRLRLSALWQELLVSGAAGAAALSALAGGTLNGALGRRAAVLLASALCAAGSALLAAAGDKETLLAGRLVVGLGIGLASMTVPVYIAEVSPPHLRGRLVTANTLFITGGQFFASVVDGAFSGLQRDGWRYMLGLAAIPAAVQFLGFLFLPESPRWLIQKGQTQKARRVLSQMRGSQTIDEEYDSIRSSVEEERKDVGSAGPVICRMLSHPPVRRALAVGCGLQLFQQLAGINTIMYYSATILQMAGVADDRLAIWLASLTAFTNFIFTLVGVWLVEKAGRRKLTLASLAGTTAALLLLALGFLLSARASPHVSFRPEAPLGQNSSCAQYSVCEGCMLDPGCGFCYQLNGSTVSEASCVPVRETTSSEAAWGRRVPATAHADLRALSSRCENETSLAAGGVSWAYNFCPTPFAWTALLGLVLYLVFFAPGMGPMPWTVNSEIYPLWARSTGNACSSGVNWVCNVLVSLTFLHAAERLTYYGAFFLYAGFAALGLAFVYGCLPETKGKTLEDIEGLFAGRLCSCGAADAGEGRYVEYIRVKGSNYHLSDNDASDVE</sequence>
<dbReference type="EMBL" id="JAGFMF010011873">
    <property type="protein sequence ID" value="KAG8510365.1"/>
    <property type="molecule type" value="Genomic_DNA"/>
</dbReference>
<feature type="domain" description="Major facilitator superfamily (MFS) profile" evidence="17">
    <location>
        <begin position="295"/>
        <end position="825"/>
    </location>
</feature>
<dbReference type="OrthoDB" id="6339427at2759"/>
<evidence type="ECO:0000313" key="19">
    <source>
        <dbReference type="Proteomes" id="UP000700334"/>
    </source>
</evidence>
<comment type="catalytic activity">
    <reaction evidence="10">
        <text>myo-inositol(out) + H(+)(out) = myo-inositol(in) + H(+)(in)</text>
        <dbReference type="Rhea" id="RHEA:60364"/>
        <dbReference type="ChEBI" id="CHEBI:15378"/>
        <dbReference type="ChEBI" id="CHEBI:17268"/>
    </reaction>
</comment>
<evidence type="ECO:0000256" key="1">
    <source>
        <dbReference type="ARBA" id="ARBA00004651"/>
    </source>
</evidence>
<evidence type="ECO:0000256" key="10">
    <source>
        <dbReference type="ARBA" id="ARBA00049119"/>
    </source>
</evidence>
<keyword evidence="4" id="KW-1003">Cell membrane</keyword>
<keyword evidence="19" id="KW-1185">Reference proteome</keyword>
<feature type="non-terminal residue" evidence="18">
    <location>
        <position position="875"/>
    </location>
</feature>
<proteinExistence type="inferred from homology"/>
<feature type="transmembrane region" description="Helical" evidence="16">
    <location>
        <begin position="328"/>
        <end position="348"/>
    </location>
</feature>